<dbReference type="GO" id="GO:0020037">
    <property type="term" value="F:heme binding"/>
    <property type="evidence" value="ECO:0007669"/>
    <property type="project" value="UniProtKB-UniRule"/>
</dbReference>
<dbReference type="GO" id="GO:0010181">
    <property type="term" value="F:FMN binding"/>
    <property type="evidence" value="ECO:0007669"/>
    <property type="project" value="UniProtKB-UniRule"/>
</dbReference>
<feature type="transmembrane region" description="Helical" evidence="7">
    <location>
        <begin position="249"/>
        <end position="268"/>
    </location>
</feature>
<evidence type="ECO:0000256" key="3">
    <source>
        <dbReference type="ARBA" id="ARBA00022692"/>
    </source>
</evidence>
<dbReference type="Proteomes" id="UP000253529">
    <property type="component" value="Unassembled WGS sequence"/>
</dbReference>
<keyword evidence="10" id="KW-1185">Reference proteome</keyword>
<keyword evidence="7" id="KW-0285">Flavoprotein</keyword>
<feature type="transmembrane region" description="Helical" evidence="7">
    <location>
        <begin position="20"/>
        <end position="37"/>
    </location>
</feature>
<dbReference type="GO" id="GO:0005886">
    <property type="term" value="C:plasma membrane"/>
    <property type="evidence" value="ECO:0007669"/>
    <property type="project" value="UniProtKB-SubCell"/>
</dbReference>
<gene>
    <name evidence="7" type="primary">msrQ</name>
    <name evidence="9" type="ORF">DFR50_1395</name>
</gene>
<dbReference type="GO" id="GO:0009055">
    <property type="term" value="F:electron transfer activity"/>
    <property type="evidence" value="ECO:0007669"/>
    <property type="project" value="UniProtKB-UniRule"/>
</dbReference>
<comment type="function">
    <text evidence="7">Part of the MsrPQ system that repairs oxidized periplasmic proteins containing methionine sulfoxide residues (Met-O), using respiratory chain electrons. Thus protects these proteins from oxidative-stress damage caused by reactive species of oxygen and chlorine generated by the host defense mechanisms. MsrPQ is essential for the maintenance of envelope integrity under bleach stress, rescuing a wide series of structurally unrelated periplasmic proteins from methionine oxidation. MsrQ provides electrons for reduction to the reductase catalytic subunit MsrP, using the quinone pool of the respiratory chain.</text>
</comment>
<keyword evidence="7" id="KW-0249">Electron transport</keyword>
<keyword evidence="7" id="KW-0349">Heme</keyword>
<dbReference type="RefSeq" id="WP_113892093.1">
    <property type="nucleotide sequence ID" value="NZ_QNRK01000039.1"/>
</dbReference>
<evidence type="ECO:0000256" key="7">
    <source>
        <dbReference type="HAMAP-Rule" id="MF_01207"/>
    </source>
</evidence>
<feature type="transmembrane region" description="Helical" evidence="7">
    <location>
        <begin position="205"/>
        <end position="229"/>
    </location>
</feature>
<protein>
    <recommendedName>
        <fullName evidence="7">Protein-methionine-sulfoxide reductase heme-binding subunit MsrQ</fullName>
    </recommendedName>
    <alternativeName>
        <fullName evidence="7">Flavocytochrome MsrQ</fullName>
    </alternativeName>
</protein>
<keyword evidence="3 7" id="KW-0812">Transmembrane</keyword>
<dbReference type="GO" id="GO:0046872">
    <property type="term" value="F:metal ion binding"/>
    <property type="evidence" value="ECO:0007669"/>
    <property type="project" value="UniProtKB-KW"/>
</dbReference>
<evidence type="ECO:0000256" key="2">
    <source>
        <dbReference type="ARBA" id="ARBA00022448"/>
    </source>
</evidence>
<feature type="transmembrane region" description="Helical" evidence="7">
    <location>
        <begin position="178"/>
        <end position="198"/>
    </location>
</feature>
<keyword evidence="7" id="KW-0479">Metal-binding</keyword>
<dbReference type="PANTHER" id="PTHR36964">
    <property type="entry name" value="PROTEIN-METHIONINE-SULFOXIDE REDUCTASE HEME-BINDING SUBUNIT MSRQ"/>
    <property type="match status" value="1"/>
</dbReference>
<evidence type="ECO:0000259" key="8">
    <source>
        <dbReference type="Pfam" id="PF01794"/>
    </source>
</evidence>
<dbReference type="InterPro" id="IPR013130">
    <property type="entry name" value="Fe3_Rdtase_TM_dom"/>
</dbReference>
<evidence type="ECO:0000256" key="4">
    <source>
        <dbReference type="ARBA" id="ARBA00022989"/>
    </source>
</evidence>
<reference evidence="9 10" key="1">
    <citation type="submission" date="2018-06" db="EMBL/GenBank/DDBJ databases">
        <title>Genomic Encyclopedia of Type Strains, Phase IV (KMG-IV): sequencing the most valuable type-strain genomes for metagenomic binning, comparative biology and taxonomic classification.</title>
        <authorList>
            <person name="Goeker M."/>
        </authorList>
    </citation>
    <scope>NUCLEOTIDE SEQUENCE [LARGE SCALE GENOMIC DNA]</scope>
    <source>
        <strain evidence="9 10">DSM 24875</strain>
    </source>
</reference>
<dbReference type="GO" id="GO:0030091">
    <property type="term" value="P:protein repair"/>
    <property type="evidence" value="ECO:0007669"/>
    <property type="project" value="UniProtKB-UniRule"/>
</dbReference>
<dbReference type="Pfam" id="PF01794">
    <property type="entry name" value="Ferric_reduct"/>
    <property type="match status" value="1"/>
</dbReference>
<dbReference type="AlphaFoldDB" id="A0A366EQ68"/>
<keyword evidence="7" id="KW-1003">Cell membrane</keyword>
<comment type="cofactor">
    <cofactor evidence="7">
        <name>heme b</name>
        <dbReference type="ChEBI" id="CHEBI:60344"/>
    </cofactor>
    <text evidence="7">Binds 1 heme b (iron(II)-protoporphyrin IX) group per subunit.</text>
</comment>
<evidence type="ECO:0000256" key="1">
    <source>
        <dbReference type="ARBA" id="ARBA00004141"/>
    </source>
</evidence>
<comment type="subunit">
    <text evidence="7">Heterodimer of a catalytic subunit (MsrP) and a heme-binding subunit (MsrQ).</text>
</comment>
<feature type="domain" description="Ferric oxidoreductase" evidence="8">
    <location>
        <begin position="54"/>
        <end position="166"/>
    </location>
</feature>
<comment type="caution">
    <text evidence="9">The sequence shown here is derived from an EMBL/GenBank/DDBJ whole genome shotgun (WGS) entry which is preliminary data.</text>
</comment>
<feature type="transmembrane region" description="Helical" evidence="7">
    <location>
        <begin position="119"/>
        <end position="140"/>
    </location>
</feature>
<feature type="transmembrane region" description="Helical" evidence="7">
    <location>
        <begin position="57"/>
        <end position="75"/>
    </location>
</feature>
<keyword evidence="5 7" id="KW-0408">Iron</keyword>
<name>A0A366EQ68_9HYPH</name>
<evidence type="ECO:0000313" key="10">
    <source>
        <dbReference type="Proteomes" id="UP000253529"/>
    </source>
</evidence>
<sequence length="290" mass="31350">MIRLNAPWTERNGRFAPLKAVVFAGLFVPAAWIVWLAATGALDPKVVTEMIHRTGTWAIRFLLLSLLVTPLMRAARYPKFVAVRRMVGVAAFAYASAHLALFVVDKHYNLAVVASEIALRFYLTIGFVAWLGLAALAATSTDAMIKRLGTKWRTLHALVYAIGVLALLHFMIQAKADVTEPVIMIGLFLVLMLFRAVLKRGAPAWAAALAAAALAPPLTALIEAGWYALVRHIPFREVLDANVDPDMAFRPSAYVLAGGAALLAVAVLRRSPAPRRVPAAVARSAPSGVR</sequence>
<dbReference type="HAMAP" id="MF_01207">
    <property type="entry name" value="MsrQ"/>
    <property type="match status" value="1"/>
</dbReference>
<evidence type="ECO:0000256" key="6">
    <source>
        <dbReference type="ARBA" id="ARBA00023136"/>
    </source>
</evidence>
<evidence type="ECO:0000256" key="5">
    <source>
        <dbReference type="ARBA" id="ARBA00023004"/>
    </source>
</evidence>
<keyword evidence="2 7" id="KW-0813">Transport</keyword>
<comment type="subcellular location">
    <subcellularLocation>
        <location evidence="7">Cell membrane</location>
        <topology evidence="7">Multi-pass membrane protein</topology>
    </subcellularLocation>
    <subcellularLocation>
        <location evidence="1">Membrane</location>
        <topology evidence="1">Multi-pass membrane protein</topology>
    </subcellularLocation>
</comment>
<organism evidence="9 10">
    <name type="scientific">Roseiarcus fermentans</name>
    <dbReference type="NCBI Taxonomy" id="1473586"/>
    <lineage>
        <taxon>Bacteria</taxon>
        <taxon>Pseudomonadati</taxon>
        <taxon>Pseudomonadota</taxon>
        <taxon>Alphaproteobacteria</taxon>
        <taxon>Hyphomicrobiales</taxon>
        <taxon>Roseiarcaceae</taxon>
        <taxon>Roseiarcus</taxon>
    </lineage>
</organism>
<proteinExistence type="inferred from homology"/>
<feature type="transmembrane region" description="Helical" evidence="7">
    <location>
        <begin position="87"/>
        <end position="104"/>
    </location>
</feature>
<keyword evidence="7" id="KW-0288">FMN</keyword>
<keyword evidence="4 7" id="KW-1133">Transmembrane helix</keyword>
<dbReference type="PANTHER" id="PTHR36964:SF1">
    <property type="entry name" value="PROTEIN-METHIONINE-SULFOXIDE REDUCTASE HEME-BINDING SUBUNIT MSRQ"/>
    <property type="match status" value="1"/>
</dbReference>
<comment type="similarity">
    <text evidence="7">Belongs to the MsrQ family.</text>
</comment>
<keyword evidence="6 7" id="KW-0472">Membrane</keyword>
<dbReference type="GO" id="GO:0016679">
    <property type="term" value="F:oxidoreductase activity, acting on diphenols and related substances as donors"/>
    <property type="evidence" value="ECO:0007669"/>
    <property type="project" value="TreeGrafter"/>
</dbReference>
<accession>A0A366EQ68</accession>
<comment type="caution">
    <text evidence="7">Lacks conserved residue(s) required for the propagation of feature annotation.</text>
</comment>
<comment type="cofactor">
    <cofactor evidence="7">
        <name>FMN</name>
        <dbReference type="ChEBI" id="CHEBI:58210"/>
    </cofactor>
    <text evidence="7">Binds 1 FMN per subunit.</text>
</comment>
<dbReference type="InterPro" id="IPR022837">
    <property type="entry name" value="MsrQ-like"/>
</dbReference>
<feature type="transmembrane region" description="Helical" evidence="7">
    <location>
        <begin position="152"/>
        <end position="172"/>
    </location>
</feature>
<evidence type="ECO:0000313" key="9">
    <source>
        <dbReference type="EMBL" id="RBP04528.1"/>
    </source>
</evidence>
<dbReference type="EMBL" id="QNRK01000039">
    <property type="protein sequence ID" value="RBP04528.1"/>
    <property type="molecule type" value="Genomic_DNA"/>
</dbReference>
<dbReference type="OrthoDB" id="9788328at2"/>